<evidence type="ECO:0000259" key="10">
    <source>
        <dbReference type="PROSITE" id="PS51755"/>
    </source>
</evidence>
<dbReference type="InterPro" id="IPR039420">
    <property type="entry name" value="WalR-like"/>
</dbReference>
<dbReference type="InterPro" id="IPR001867">
    <property type="entry name" value="OmpR/PhoB-type_DNA-bd"/>
</dbReference>
<evidence type="ECO:0000256" key="5">
    <source>
        <dbReference type="ARBA" id="ARBA00023163"/>
    </source>
</evidence>
<dbReference type="SUPFAM" id="SSF46894">
    <property type="entry name" value="C-terminal effector domain of the bipartite response regulators"/>
    <property type="match status" value="1"/>
</dbReference>
<proteinExistence type="predicted"/>
<feature type="domain" description="OmpR/PhoB-type" evidence="10">
    <location>
        <begin position="51"/>
        <end position="148"/>
    </location>
</feature>
<keyword evidence="3" id="KW-0805">Transcription regulation</keyword>
<dbReference type="PROSITE" id="PS50110">
    <property type="entry name" value="RESPONSE_REGULATORY"/>
    <property type="match status" value="1"/>
</dbReference>
<dbReference type="Pfam" id="PF00486">
    <property type="entry name" value="Trans_reg_C"/>
    <property type="match status" value="1"/>
</dbReference>
<dbReference type="GO" id="GO:0000976">
    <property type="term" value="F:transcription cis-regulatory region binding"/>
    <property type="evidence" value="ECO:0007669"/>
    <property type="project" value="TreeGrafter"/>
</dbReference>
<protein>
    <recommendedName>
        <fullName evidence="6">Cell cycle response regulator CtrA</fullName>
    </recommendedName>
</protein>
<evidence type="ECO:0000259" key="9">
    <source>
        <dbReference type="PROSITE" id="PS50110"/>
    </source>
</evidence>
<dbReference type="SMART" id="SM00862">
    <property type="entry name" value="Trans_reg_C"/>
    <property type="match status" value="1"/>
</dbReference>
<dbReference type="InterPro" id="IPR016032">
    <property type="entry name" value="Sig_transdc_resp-reg_C-effctor"/>
</dbReference>
<evidence type="ECO:0000256" key="3">
    <source>
        <dbReference type="ARBA" id="ARBA00023015"/>
    </source>
</evidence>
<evidence type="ECO:0000256" key="6">
    <source>
        <dbReference type="ARBA" id="ARBA00040524"/>
    </source>
</evidence>
<dbReference type="Proteomes" id="UP001268610">
    <property type="component" value="Unassembled WGS sequence"/>
</dbReference>
<feature type="DNA-binding region" description="OmpR/PhoB-type" evidence="8">
    <location>
        <begin position="51"/>
        <end position="148"/>
    </location>
</feature>
<evidence type="ECO:0000256" key="1">
    <source>
        <dbReference type="ARBA" id="ARBA00022553"/>
    </source>
</evidence>
<evidence type="ECO:0000313" key="12">
    <source>
        <dbReference type="Proteomes" id="UP001268610"/>
    </source>
</evidence>
<dbReference type="GO" id="GO:0000156">
    <property type="term" value="F:phosphorelay response regulator activity"/>
    <property type="evidence" value="ECO:0007669"/>
    <property type="project" value="TreeGrafter"/>
</dbReference>
<dbReference type="PROSITE" id="PS51755">
    <property type="entry name" value="OMPR_PHOB"/>
    <property type="match status" value="1"/>
</dbReference>
<dbReference type="GO" id="GO:0006355">
    <property type="term" value="P:regulation of DNA-templated transcription"/>
    <property type="evidence" value="ECO:0007669"/>
    <property type="project" value="InterPro"/>
</dbReference>
<comment type="caution">
    <text evidence="7">Lacks conserved residue(s) required for the propagation of feature annotation.</text>
</comment>
<keyword evidence="2" id="KW-0902">Two-component regulatory system</keyword>
<feature type="domain" description="Response regulatory" evidence="9">
    <location>
        <begin position="1"/>
        <end position="42"/>
    </location>
</feature>
<dbReference type="SUPFAM" id="SSF52172">
    <property type="entry name" value="CheY-like"/>
    <property type="match status" value="1"/>
</dbReference>
<reference evidence="11" key="1">
    <citation type="submission" date="2023-04" db="EMBL/GenBank/DDBJ databases">
        <title>Genomic characterization of faba bean (Vicia faba) microsymbionts in Mexican soils.</title>
        <authorList>
            <person name="Rivera Orduna F.N."/>
            <person name="Guevara-Luna J."/>
            <person name="Yan J."/>
            <person name="Arroyo-Herrera I."/>
            <person name="Li Y."/>
            <person name="Vasquez-Murrieta M.S."/>
            <person name="Wang E.T."/>
        </authorList>
    </citation>
    <scope>NUCLEOTIDE SEQUENCE</scope>
    <source>
        <strain evidence="11">CH26</strain>
    </source>
</reference>
<dbReference type="GO" id="GO:0005829">
    <property type="term" value="C:cytosol"/>
    <property type="evidence" value="ECO:0007669"/>
    <property type="project" value="TreeGrafter"/>
</dbReference>
<gene>
    <name evidence="11" type="ORF">RJJ65_35475</name>
</gene>
<dbReference type="InterPro" id="IPR036388">
    <property type="entry name" value="WH-like_DNA-bd_sf"/>
</dbReference>
<dbReference type="Gene3D" id="6.10.250.690">
    <property type="match status" value="1"/>
</dbReference>
<keyword evidence="1" id="KW-0597">Phosphoprotein</keyword>
<evidence type="ECO:0000256" key="8">
    <source>
        <dbReference type="PROSITE-ProRule" id="PRU01091"/>
    </source>
</evidence>
<sequence>VMMRTARDTLKDKLNGFAVGTDDYLVKPFDLSELLVRVQAMIKRSRGEVAHVRWQVADLILNTADQTVTRAGQAIELAPIQFKLLALLMRQSPQVVNRQAMMIELWGEEEPESDALRSHIYNLRKQIDKPFAHKLLHTVSGIGLKVAADIMTNDETALES</sequence>
<evidence type="ECO:0000256" key="2">
    <source>
        <dbReference type="ARBA" id="ARBA00023012"/>
    </source>
</evidence>
<dbReference type="RefSeq" id="WP_310866016.1">
    <property type="nucleotide sequence ID" value="NZ_JAVLSF010000227.1"/>
</dbReference>
<dbReference type="PANTHER" id="PTHR48111:SF22">
    <property type="entry name" value="REGULATOR OF RPOS"/>
    <property type="match status" value="1"/>
</dbReference>
<dbReference type="InterPro" id="IPR001789">
    <property type="entry name" value="Sig_transdc_resp-reg_receiver"/>
</dbReference>
<evidence type="ECO:0000313" key="11">
    <source>
        <dbReference type="EMBL" id="MDR9777839.1"/>
    </source>
</evidence>
<organism evidence="11 12">
    <name type="scientific">Rhizobium hidalgonense</name>
    <dbReference type="NCBI Taxonomy" id="1538159"/>
    <lineage>
        <taxon>Bacteria</taxon>
        <taxon>Pseudomonadati</taxon>
        <taxon>Pseudomonadota</taxon>
        <taxon>Alphaproteobacteria</taxon>
        <taxon>Hyphomicrobiales</taxon>
        <taxon>Rhizobiaceae</taxon>
        <taxon>Rhizobium/Agrobacterium group</taxon>
        <taxon>Rhizobium</taxon>
    </lineage>
</organism>
<comment type="caution">
    <text evidence="11">The sequence shown here is derived from an EMBL/GenBank/DDBJ whole genome shotgun (WGS) entry which is preliminary data.</text>
</comment>
<name>A0AAJ2LRI5_9HYPH</name>
<dbReference type="Gene3D" id="1.10.10.10">
    <property type="entry name" value="Winged helix-like DNA-binding domain superfamily/Winged helix DNA-binding domain"/>
    <property type="match status" value="1"/>
</dbReference>
<accession>A0AAJ2LRI5</accession>
<dbReference type="PANTHER" id="PTHR48111">
    <property type="entry name" value="REGULATOR OF RPOS"/>
    <property type="match status" value="1"/>
</dbReference>
<keyword evidence="5" id="KW-0804">Transcription</keyword>
<dbReference type="InterPro" id="IPR011006">
    <property type="entry name" value="CheY-like_superfamily"/>
</dbReference>
<feature type="non-terminal residue" evidence="11">
    <location>
        <position position="1"/>
    </location>
</feature>
<dbReference type="GO" id="GO:0032993">
    <property type="term" value="C:protein-DNA complex"/>
    <property type="evidence" value="ECO:0007669"/>
    <property type="project" value="TreeGrafter"/>
</dbReference>
<keyword evidence="4 8" id="KW-0238">DNA-binding</keyword>
<evidence type="ECO:0000256" key="7">
    <source>
        <dbReference type="PROSITE-ProRule" id="PRU00169"/>
    </source>
</evidence>
<dbReference type="FunFam" id="1.10.10.10:FF:000058">
    <property type="entry name" value="DNA-binding response OmpR family regulator"/>
    <property type="match status" value="1"/>
</dbReference>
<dbReference type="AlphaFoldDB" id="A0AAJ2LRI5"/>
<evidence type="ECO:0000256" key="4">
    <source>
        <dbReference type="ARBA" id="ARBA00023125"/>
    </source>
</evidence>
<dbReference type="EMBL" id="JAVLSF010000227">
    <property type="protein sequence ID" value="MDR9777839.1"/>
    <property type="molecule type" value="Genomic_DNA"/>
</dbReference>
<dbReference type="CDD" id="cd00383">
    <property type="entry name" value="trans_reg_C"/>
    <property type="match status" value="1"/>
</dbReference>